<evidence type="ECO:0000313" key="4">
    <source>
        <dbReference type="EMBL" id="MCU4751116.1"/>
    </source>
</evidence>
<dbReference type="PANTHER" id="PTHR42736">
    <property type="entry name" value="PROTEIN-GLUTAMINE GAMMA-GLUTAMYLTRANSFERASE"/>
    <property type="match status" value="1"/>
</dbReference>
<evidence type="ECO:0000313" key="5">
    <source>
        <dbReference type="Proteomes" id="UP001321047"/>
    </source>
</evidence>
<keyword evidence="2" id="KW-0812">Transmembrane</keyword>
<reference evidence="4 5" key="1">
    <citation type="submission" date="2022-09" db="EMBL/GenBank/DDBJ databases">
        <title>Enrichment on poylsaccharides allowed isolation of novel metabolic and taxonomic groups of Haloarchaea.</title>
        <authorList>
            <person name="Sorokin D.Y."/>
            <person name="Elcheninov A.G."/>
            <person name="Khizhniak T.V."/>
            <person name="Kolganova T.V."/>
            <person name="Kublanov I.V."/>
        </authorList>
    </citation>
    <scope>NUCLEOTIDE SEQUENCE [LARGE SCALE GENOMIC DNA]</scope>
    <source>
        <strain evidence="4 5">AArc-curdl1</strain>
    </source>
</reference>
<dbReference type="Pfam" id="PF01841">
    <property type="entry name" value="Transglut_core"/>
    <property type="match status" value="1"/>
</dbReference>
<feature type="compositionally biased region" description="Acidic residues" evidence="1">
    <location>
        <begin position="559"/>
        <end position="570"/>
    </location>
</feature>
<feature type="transmembrane region" description="Helical" evidence="2">
    <location>
        <begin position="21"/>
        <end position="41"/>
    </location>
</feature>
<dbReference type="RefSeq" id="WP_342806568.1">
    <property type="nucleotide sequence ID" value="NZ_JAOPJZ010000002.1"/>
</dbReference>
<dbReference type="Proteomes" id="UP001321047">
    <property type="component" value="Unassembled WGS sequence"/>
</dbReference>
<name>A0AAP2Z5R8_9EURY</name>
<dbReference type="EMBL" id="JAOPJZ010000002">
    <property type="protein sequence ID" value="MCU4751116.1"/>
    <property type="molecule type" value="Genomic_DNA"/>
</dbReference>
<dbReference type="InterPro" id="IPR025403">
    <property type="entry name" value="TgpA-like_C"/>
</dbReference>
<comment type="caution">
    <text evidence="4">The sequence shown here is derived from an EMBL/GenBank/DDBJ whole genome shotgun (WGS) entry which is preliminary data.</text>
</comment>
<sequence>MSTSNRRRTISVDLSETVGGEPFRLLALSGLVVLTAAYVAVLREVTLVVGGTRSLYLIVVGMGLGATVLARAIRPRTALTIGLGASVLGFWTYLEATGHGLGTAITHADMFVSDTVTLATGMELLQMLEAGIWTLAFVPAPVFLSWYLAMRERYVLSVIPGGLALLFLVLTGDASMGVTLVGVVGGISAVGFGELHHRDGSIAQADVLAIMFAVIVFLSLSVTLVPGGAASPTFLVESEPGTLDGVIDDNPDRTTITGQVDLSPEVQFSVVTEEPGYWRTGVYDRYTGDAWVRSGPDGSYDDIGLAPPAGEYDTARHTFTIEHQRNTIPVAAQPTAVEGDVTDALRVTDHGQPMPDGPLIQGDMYNVESASLHNDPETLASAGTEYPEPITEYYLQTPESTSEAFEDRTAEILDAADADNPYEKAAAIEAYFQSEYDYTLDVDRPGGNAANAFLLEMDEGYCVYFATTMTQMLRAEGVPARYVTGYTTGQQVDDNEYVVRGLDAHAWVEVYFPDHGWVAFEPTPQSRDDTHQDRLEEARADGEPNVDTDASAGVPADGIQDEPDALEDIVDGVPAPLDDGNDSDNQSDGTPDANRTPDGNESDDDPFDQRINPGGGTAPGAGADDDDAGIPSIPFSSGDVFVGLAVLVGLAAGAHRSGVPALVSREVRLYWHGFREEPVTDTRRAYDRLEHLLARSYRPRERGESPRGYLASLEATHSVDPRARRVMELYERAHYAGEIDEEGATEAIDLVTELARERAPVVGHLWQ</sequence>
<protein>
    <submittedName>
        <fullName evidence="4">DUF4129 domain-containing protein</fullName>
    </submittedName>
</protein>
<dbReference type="SUPFAM" id="SSF54001">
    <property type="entry name" value="Cysteine proteinases"/>
    <property type="match status" value="1"/>
</dbReference>
<dbReference type="AlphaFoldDB" id="A0AAP2Z5R8"/>
<evidence type="ECO:0000259" key="3">
    <source>
        <dbReference type="SMART" id="SM00460"/>
    </source>
</evidence>
<organism evidence="4 5">
    <name type="scientific">Natronosalvus hydrolyticus</name>
    <dbReference type="NCBI Taxonomy" id="2979988"/>
    <lineage>
        <taxon>Archaea</taxon>
        <taxon>Methanobacteriati</taxon>
        <taxon>Methanobacteriota</taxon>
        <taxon>Stenosarchaea group</taxon>
        <taxon>Halobacteria</taxon>
        <taxon>Halobacteriales</taxon>
        <taxon>Natrialbaceae</taxon>
        <taxon>Natronosalvus</taxon>
    </lineage>
</organism>
<feature type="transmembrane region" description="Helical" evidence="2">
    <location>
        <begin position="130"/>
        <end position="149"/>
    </location>
</feature>
<dbReference type="Pfam" id="PF13559">
    <property type="entry name" value="DUF4129"/>
    <property type="match status" value="1"/>
</dbReference>
<dbReference type="InterPro" id="IPR052901">
    <property type="entry name" value="Bact_TGase-like"/>
</dbReference>
<keyword evidence="5" id="KW-1185">Reference proteome</keyword>
<gene>
    <name evidence="4" type="ORF">OB919_03820</name>
</gene>
<accession>A0AAP2Z5R8</accession>
<feature type="transmembrane region" description="Helical" evidence="2">
    <location>
        <begin position="53"/>
        <end position="70"/>
    </location>
</feature>
<feature type="transmembrane region" description="Helical" evidence="2">
    <location>
        <begin position="207"/>
        <end position="229"/>
    </location>
</feature>
<keyword evidence="2" id="KW-1133">Transmembrane helix</keyword>
<dbReference type="PANTHER" id="PTHR42736:SF1">
    <property type="entry name" value="PROTEIN-GLUTAMINE GAMMA-GLUTAMYLTRANSFERASE"/>
    <property type="match status" value="1"/>
</dbReference>
<evidence type="ECO:0000256" key="1">
    <source>
        <dbReference type="SAM" id="MobiDB-lite"/>
    </source>
</evidence>
<dbReference type="Gene3D" id="3.10.620.30">
    <property type="match status" value="1"/>
</dbReference>
<feature type="region of interest" description="Disordered" evidence="1">
    <location>
        <begin position="538"/>
        <end position="631"/>
    </location>
</feature>
<feature type="transmembrane region" description="Helical" evidence="2">
    <location>
        <begin position="176"/>
        <end position="195"/>
    </location>
</feature>
<dbReference type="InterPro" id="IPR038765">
    <property type="entry name" value="Papain-like_cys_pep_sf"/>
</dbReference>
<keyword evidence="2" id="KW-0472">Membrane</keyword>
<feature type="transmembrane region" description="Helical" evidence="2">
    <location>
        <begin position="154"/>
        <end position="170"/>
    </location>
</feature>
<dbReference type="SMART" id="SM00460">
    <property type="entry name" value="TGc"/>
    <property type="match status" value="1"/>
</dbReference>
<feature type="domain" description="Transglutaminase-like" evidence="3">
    <location>
        <begin position="454"/>
        <end position="524"/>
    </location>
</feature>
<dbReference type="InterPro" id="IPR002931">
    <property type="entry name" value="Transglutaminase-like"/>
</dbReference>
<feature type="transmembrane region" description="Helical" evidence="2">
    <location>
        <begin position="77"/>
        <end position="94"/>
    </location>
</feature>
<evidence type="ECO:0000256" key="2">
    <source>
        <dbReference type="SAM" id="Phobius"/>
    </source>
</evidence>
<proteinExistence type="predicted"/>